<dbReference type="Proteomes" id="UP000269708">
    <property type="component" value="Unassembled WGS sequence"/>
</dbReference>
<dbReference type="InterPro" id="IPR051265">
    <property type="entry name" value="HIBADH-related_NP60_sf"/>
</dbReference>
<dbReference type="EMBL" id="RKQN01000002">
    <property type="protein sequence ID" value="RPE79973.1"/>
    <property type="molecule type" value="Genomic_DNA"/>
</dbReference>
<evidence type="ECO:0000313" key="5">
    <source>
        <dbReference type="Proteomes" id="UP000269708"/>
    </source>
</evidence>
<dbReference type="PIRSF" id="PIRSF000103">
    <property type="entry name" value="HIBADH"/>
    <property type="match status" value="1"/>
</dbReference>
<proteinExistence type="predicted"/>
<accession>A0A3N4VDV0</accession>
<dbReference type="PANTHER" id="PTHR43580">
    <property type="entry name" value="OXIDOREDUCTASE GLYR1-RELATED"/>
    <property type="match status" value="1"/>
</dbReference>
<dbReference type="InterPro" id="IPR048666">
    <property type="entry name" value="RedAm-like_C"/>
</dbReference>
<dbReference type="SUPFAM" id="SSF51735">
    <property type="entry name" value="NAD(P)-binding Rossmann-fold domains"/>
    <property type="match status" value="1"/>
</dbReference>
<name>A0A3N4VDV0_9GAMM</name>
<dbReference type="InterPro" id="IPR006115">
    <property type="entry name" value="6PGDH_NADP-bd"/>
</dbReference>
<dbReference type="InterPro" id="IPR013328">
    <property type="entry name" value="6PGD_dom2"/>
</dbReference>
<dbReference type="OrthoDB" id="9786703at2"/>
<sequence>MTHETKAETKRATVIGLGQMGGTLARLLLEAGYETTVWNRTAAKAGPLLAAGARLAPSPLAAVRASPAVVVCVHDYAASDAILDEEVAAALDGRLLLQLTTGSPQEARAGEARVRALGGAYLDGAIQAAPGQMGRPDTPILLSGAEAAYRAHEPLLRVFGGGLEYLGEDAGAAAAMDMATLSYIYGAAIGFFHGARIAEAEGFRVDRYGALVAGIGPTFADFLRYEGEAIQAGDFTVGESPLSISVEATARIARAARERGINDEFPAFAAGLFRRAADAGYGGEEVAALIKVLRGDPGARAAA</sequence>
<keyword evidence="5" id="KW-1185">Reference proteome</keyword>
<gene>
    <name evidence="4" type="ORF">EDC50_1803</name>
</gene>
<dbReference type="AlphaFoldDB" id="A0A3N4VDV0"/>
<evidence type="ECO:0000313" key="4">
    <source>
        <dbReference type="EMBL" id="RPE79973.1"/>
    </source>
</evidence>
<organism evidence="4 5">
    <name type="scientific">Vulcaniibacterium tengchongense</name>
    <dbReference type="NCBI Taxonomy" id="1273429"/>
    <lineage>
        <taxon>Bacteria</taxon>
        <taxon>Pseudomonadati</taxon>
        <taxon>Pseudomonadota</taxon>
        <taxon>Gammaproteobacteria</taxon>
        <taxon>Lysobacterales</taxon>
        <taxon>Lysobacteraceae</taxon>
        <taxon>Vulcaniibacterium</taxon>
    </lineage>
</organism>
<dbReference type="InterPro" id="IPR036291">
    <property type="entry name" value="NAD(P)-bd_dom_sf"/>
</dbReference>
<keyword evidence="1" id="KW-0560">Oxidoreductase</keyword>
<dbReference type="InterPro" id="IPR015815">
    <property type="entry name" value="HIBADH-related"/>
</dbReference>
<dbReference type="InterPro" id="IPR008927">
    <property type="entry name" value="6-PGluconate_DH-like_C_sf"/>
</dbReference>
<dbReference type="SUPFAM" id="SSF48179">
    <property type="entry name" value="6-phosphogluconate dehydrogenase C-terminal domain-like"/>
    <property type="match status" value="1"/>
</dbReference>
<comment type="caution">
    <text evidence="4">The sequence shown here is derived from an EMBL/GenBank/DDBJ whole genome shotgun (WGS) entry which is preliminary data.</text>
</comment>
<dbReference type="Gene3D" id="3.40.50.720">
    <property type="entry name" value="NAD(P)-binding Rossmann-like Domain"/>
    <property type="match status" value="1"/>
</dbReference>
<protein>
    <submittedName>
        <fullName evidence="4">3-hydroxyisobutyrate dehydrogenase-like beta-hydroxyacid dehydrogenase</fullName>
    </submittedName>
</protein>
<dbReference type="Pfam" id="PF03446">
    <property type="entry name" value="NAD_binding_2"/>
    <property type="match status" value="1"/>
</dbReference>
<evidence type="ECO:0000256" key="1">
    <source>
        <dbReference type="ARBA" id="ARBA00023002"/>
    </source>
</evidence>
<feature type="domain" description="6-phosphogluconate dehydrogenase NADP-binding" evidence="2">
    <location>
        <begin position="13"/>
        <end position="166"/>
    </location>
</feature>
<dbReference type="Pfam" id="PF21761">
    <property type="entry name" value="RedAm-like_C"/>
    <property type="match status" value="1"/>
</dbReference>
<dbReference type="RefSeq" id="WP_123770139.1">
    <property type="nucleotide sequence ID" value="NZ_RKQN01000002.1"/>
</dbReference>
<dbReference type="Gene3D" id="1.10.1040.10">
    <property type="entry name" value="N-(1-d-carboxylethyl)-l-norvaline Dehydrogenase, domain 2"/>
    <property type="match status" value="1"/>
</dbReference>
<feature type="domain" description="NADPH-dependent reductive aminase-like C-terminal" evidence="3">
    <location>
        <begin position="169"/>
        <end position="294"/>
    </location>
</feature>
<evidence type="ECO:0000259" key="3">
    <source>
        <dbReference type="Pfam" id="PF21761"/>
    </source>
</evidence>
<reference evidence="4 5" key="1">
    <citation type="submission" date="2018-11" db="EMBL/GenBank/DDBJ databases">
        <title>Genomic Encyclopedia of Type Strains, Phase IV (KMG-IV): sequencing the most valuable type-strain genomes for metagenomic binning, comparative biology and taxonomic classification.</title>
        <authorList>
            <person name="Goeker M."/>
        </authorList>
    </citation>
    <scope>NUCLEOTIDE SEQUENCE [LARGE SCALE GENOMIC DNA]</scope>
    <source>
        <strain evidence="4 5">DSM 25623</strain>
    </source>
</reference>
<evidence type="ECO:0000259" key="2">
    <source>
        <dbReference type="Pfam" id="PF03446"/>
    </source>
</evidence>
<dbReference type="GO" id="GO:0050661">
    <property type="term" value="F:NADP binding"/>
    <property type="evidence" value="ECO:0007669"/>
    <property type="project" value="InterPro"/>
</dbReference>
<dbReference type="PANTHER" id="PTHR43580:SF2">
    <property type="entry name" value="CYTOKINE-LIKE NUCLEAR FACTOR N-PAC"/>
    <property type="match status" value="1"/>
</dbReference>
<dbReference type="GO" id="GO:0016491">
    <property type="term" value="F:oxidoreductase activity"/>
    <property type="evidence" value="ECO:0007669"/>
    <property type="project" value="UniProtKB-KW"/>
</dbReference>